<keyword evidence="11" id="KW-0175">Coiled coil</keyword>
<organism evidence="16 17">
    <name type="scientific">Echinococcus canadensis</name>
    <dbReference type="NCBI Taxonomy" id="519352"/>
    <lineage>
        <taxon>Eukaryota</taxon>
        <taxon>Metazoa</taxon>
        <taxon>Spiralia</taxon>
        <taxon>Lophotrochozoa</taxon>
        <taxon>Platyhelminthes</taxon>
        <taxon>Cestoda</taxon>
        <taxon>Eucestoda</taxon>
        <taxon>Cyclophyllidea</taxon>
        <taxon>Taeniidae</taxon>
        <taxon>Echinococcus</taxon>
        <taxon>Echinococcus canadensis group</taxon>
    </lineage>
</organism>
<keyword evidence="9" id="KW-0325">Glycoprotein</keyword>
<dbReference type="Pfam" id="PF15619">
    <property type="entry name" value="Lebercilin"/>
    <property type="match status" value="1"/>
</dbReference>
<evidence type="ECO:0000256" key="2">
    <source>
        <dbReference type="ARBA" id="ARBA00007242"/>
    </source>
</evidence>
<feature type="compositionally biased region" description="Polar residues" evidence="12">
    <location>
        <begin position="1332"/>
        <end position="1343"/>
    </location>
</feature>
<evidence type="ECO:0000256" key="14">
    <source>
        <dbReference type="SAM" id="SignalP"/>
    </source>
</evidence>
<feature type="compositionally biased region" description="Basic residues" evidence="12">
    <location>
        <begin position="1634"/>
        <end position="1644"/>
    </location>
</feature>
<keyword evidence="16" id="KW-1185">Reference proteome</keyword>
<dbReference type="PROSITE" id="PS00981">
    <property type="entry name" value="G_PROTEIN_RECEP_F3_3"/>
    <property type="match status" value="1"/>
</dbReference>
<name>A0A915EWE9_9CEST</name>
<dbReference type="Pfam" id="PF01094">
    <property type="entry name" value="ANF_receptor"/>
    <property type="match status" value="1"/>
</dbReference>
<evidence type="ECO:0000256" key="7">
    <source>
        <dbReference type="ARBA" id="ARBA00023136"/>
    </source>
</evidence>
<evidence type="ECO:0000256" key="1">
    <source>
        <dbReference type="ARBA" id="ARBA00004651"/>
    </source>
</evidence>
<feature type="region of interest" description="Disordered" evidence="12">
    <location>
        <begin position="945"/>
        <end position="979"/>
    </location>
</feature>
<feature type="transmembrane region" description="Helical" evidence="13">
    <location>
        <begin position="804"/>
        <end position="827"/>
    </location>
</feature>
<feature type="transmembrane region" description="Helical" evidence="13">
    <location>
        <begin position="833"/>
        <end position="859"/>
    </location>
</feature>
<evidence type="ECO:0000259" key="15">
    <source>
        <dbReference type="PROSITE" id="PS50259"/>
    </source>
</evidence>
<sequence>MGLARWMWIVLLVTVSELQMAPYGALYHKLKVRIPGDIMIGALFPIHEQPTVETAFSRQCGSVREQYGIHRIETLIRTIQMINENENILPRIRLGVDARDTCWYAPIALEQCMDFIRTAFIYREYEDCLQMTNGSNGKCLPPGVSPSSIEIPIAALIGPGSSEMTKQVHQVLQLFSIPQIGYSATAAELSNIAEYQYFLRVVPSDDLQVEVIVSLLKRYGWTYVALVNSNGFYGDRGIAALRYRMDEIGICSETERSIDNKETEEAFLELAQDIFNPDRKAKVVVCFCQGETVAGLLKAMDTLHLQGKGYMLIGADGWSDRQDILGPLVDSKTGERAFSRLAQGSLSIKIHSPKVEDFDEYFTNLTPQTHHNISPWFTEFWEQKFDCAITPSLDNLRKPCTGEESLMNVPMYQDNKLSLLNLAIYVVAIALHRVQEIVCGVGRPGICPGLLPVNGSLLRQELLKSNYTDSNGDTIFFDENGDPPGSYDLMNYQHTFNERGEEVFDYVQIGRWKHGQLITLQEEFIQWQGDSPNATASGPVRSFCSEPCSAWEAKIIKDKSKTCCWICQPCKPNEWKTGNETCQPCDLGFKPSKNKTACEPINPKYPHWNDASCLTSIIFASLGGLLTILILVVFIVYRNTAVVKASTRELMWLILVAMLLAHSFTVLVLFRPSAITCALQRTLPGLAFTAIYAALVTKTNRIARIMEGSKRILVKKQRFLSTSAQLFITGMLIAIEVAVITTMLIIEPPGTELRFSKDLIRARLCCNTSQRGNIIPLGFPIFLIAMCTIYAIKTRNLPHNFNEAKFIGFTMYTTCVLWLSIIPVYLSGYKTEVTLTLCISISATIALMVLFVPKTYIILCRPEKNSRMSFATAKDIRCHMGVLQTNVNTKDKSKKLFGKKGNPVGGRKSSGYTEVVEMASDRKISLFPPSQPPGMQPKASYDLTAPSAEVSSPRITNGSLGGKVDDARRGSSDSVQVSLDENRQRKSFIRREKRLFPPRTRPSMKAEAICQTDWSLPPGGELGLAEAEDLSTGSESNKRLSSFSSDTDETLPPINPAVSPVPIRRRKRKTFTSNMASSALRSERKRSYELLEKILMAKQEVLNDQQCQLDFLKGKVCALKEDNRMLKAQGHIQAAIIEKLDGKNAKLPMLMNSQMEEIRVYREQLKRLKDIFVRTNKAMQESESARYRAEEELQHLRDLAFEQNLPEREELVSALQQLREEYESIERDKVALEKYVHNLEKNQRCERTRLLRQQRDLQAKCATLASTVRGLQTDLQEKQRMLEAHAQRGRSRSTARGTADATAVQVQPPPQPTPSPHLVKTETKIKAQLKTTNQMDGCTSQTDTPKRNVKSSTRPATTILSVEPRISNEVFCRPQTVEPTLDLTKSSCLGKSHDCELAVLKARENLARLVAEAKIKKEEEEHIMSKRNESKAAPLTTIVGAQSYEDWPEFEVAEPLKMQPLPRPVKVQNDIKAIKKAGATAARGDSIEVPEALQKSPASTVQEKSMTVISDLVREMTVAKERQDEFQAENADKNECSGVCSSVISKTIGDGDSVKLGSKILQGNPREKKTVHSKESHSQHPHPTAANTITNVDSNNTNSAETAGNTSGTRLASKLFDAQAKSAPPNTSYASLKQKGKTFRKVRA</sequence>
<proteinExistence type="inferred from homology"/>
<keyword evidence="7 13" id="KW-0472">Membrane</keyword>
<evidence type="ECO:0000313" key="17">
    <source>
        <dbReference type="WBParaSite" id="maker-E.canG7_contigs_4548-snap-gene-0.17-mRNA-1"/>
    </source>
</evidence>
<feature type="compositionally biased region" description="Basic and acidic residues" evidence="12">
    <location>
        <begin position="1565"/>
        <end position="1578"/>
    </location>
</feature>
<evidence type="ECO:0000256" key="9">
    <source>
        <dbReference type="ARBA" id="ARBA00023180"/>
    </source>
</evidence>
<evidence type="ECO:0000256" key="13">
    <source>
        <dbReference type="SAM" id="Phobius"/>
    </source>
</evidence>
<feature type="region of interest" description="Disordered" evidence="12">
    <location>
        <begin position="1550"/>
        <end position="1644"/>
    </location>
</feature>
<dbReference type="GO" id="GO:0005886">
    <property type="term" value="C:plasma membrane"/>
    <property type="evidence" value="ECO:0007669"/>
    <property type="project" value="UniProtKB-SubCell"/>
</dbReference>
<dbReference type="SUPFAM" id="SSF53822">
    <property type="entry name" value="Periplasmic binding protein-like I"/>
    <property type="match status" value="1"/>
</dbReference>
<keyword evidence="6" id="KW-0297">G-protein coupled receptor</keyword>
<dbReference type="InterPro" id="IPR028082">
    <property type="entry name" value="Peripla_BP_I"/>
</dbReference>
<evidence type="ECO:0000256" key="3">
    <source>
        <dbReference type="ARBA" id="ARBA00022475"/>
    </source>
</evidence>
<keyword evidence="4 13" id="KW-0812">Transmembrane</keyword>
<feature type="transmembrane region" description="Helical" evidence="13">
    <location>
        <begin position="650"/>
        <end position="670"/>
    </location>
</feature>
<dbReference type="GO" id="GO:0004930">
    <property type="term" value="F:G protein-coupled receptor activity"/>
    <property type="evidence" value="ECO:0007669"/>
    <property type="project" value="UniProtKB-KW"/>
</dbReference>
<dbReference type="InterPro" id="IPR028933">
    <property type="entry name" value="Lebercilin_dom"/>
</dbReference>
<reference evidence="17" key="1">
    <citation type="submission" date="2022-11" db="UniProtKB">
        <authorList>
            <consortium name="WormBaseParasite"/>
        </authorList>
    </citation>
    <scope>IDENTIFICATION</scope>
</reference>
<dbReference type="PROSITE" id="PS50259">
    <property type="entry name" value="G_PROTEIN_RECEP_F3_4"/>
    <property type="match status" value="1"/>
</dbReference>
<evidence type="ECO:0000256" key="6">
    <source>
        <dbReference type="ARBA" id="ARBA00023040"/>
    </source>
</evidence>
<dbReference type="InterPro" id="IPR038550">
    <property type="entry name" value="GPCR_3_9-Cys_sf"/>
</dbReference>
<dbReference type="CDD" id="cd06374">
    <property type="entry name" value="PBP1_mGluR_groupI"/>
    <property type="match status" value="1"/>
</dbReference>
<dbReference type="PANTHER" id="PTHR24060">
    <property type="entry name" value="METABOTROPIC GLUTAMATE RECEPTOR"/>
    <property type="match status" value="1"/>
</dbReference>
<feature type="domain" description="G-protein coupled receptors family 3 profile" evidence="15">
    <location>
        <begin position="617"/>
        <end position="874"/>
    </location>
</feature>
<evidence type="ECO:0000256" key="10">
    <source>
        <dbReference type="ARBA" id="ARBA00023224"/>
    </source>
</evidence>
<dbReference type="PRINTS" id="PR00248">
    <property type="entry name" value="GPCRMGR"/>
</dbReference>
<feature type="compositionally biased region" description="Polar residues" evidence="12">
    <location>
        <begin position="949"/>
        <end position="958"/>
    </location>
</feature>
<feature type="transmembrane region" description="Helical" evidence="13">
    <location>
        <begin position="617"/>
        <end position="638"/>
    </location>
</feature>
<keyword evidence="14" id="KW-0732">Signal</keyword>
<evidence type="ECO:0000313" key="16">
    <source>
        <dbReference type="Proteomes" id="UP000887562"/>
    </source>
</evidence>
<dbReference type="CDD" id="cd15285">
    <property type="entry name" value="7tmC_mGluR_group1"/>
    <property type="match status" value="1"/>
</dbReference>
<dbReference type="InterPro" id="IPR000337">
    <property type="entry name" value="GPCR_3"/>
</dbReference>
<feature type="chain" id="PRO_5037587097" evidence="14">
    <location>
        <begin position="19"/>
        <end position="1644"/>
    </location>
</feature>
<feature type="signal peptide" evidence="14">
    <location>
        <begin position="1"/>
        <end position="18"/>
    </location>
</feature>
<dbReference type="Proteomes" id="UP000887562">
    <property type="component" value="Unplaced"/>
</dbReference>
<evidence type="ECO:0000256" key="12">
    <source>
        <dbReference type="SAM" id="MobiDB-lite"/>
    </source>
</evidence>
<dbReference type="Pfam" id="PF00003">
    <property type="entry name" value="7tm_3"/>
    <property type="match status" value="1"/>
</dbReference>
<feature type="transmembrane region" description="Helical" evidence="13">
    <location>
        <begin position="774"/>
        <end position="792"/>
    </location>
</feature>
<dbReference type="InterPro" id="IPR017979">
    <property type="entry name" value="GPCR_3_CS"/>
</dbReference>
<protein>
    <submittedName>
        <fullName evidence="17">G-protein coupled receptors family 3 profile domain-containing protein</fullName>
    </submittedName>
</protein>
<keyword evidence="5 13" id="KW-1133">Transmembrane helix</keyword>
<feature type="region of interest" description="Disordered" evidence="12">
    <location>
        <begin position="1332"/>
        <end position="1354"/>
    </location>
</feature>
<evidence type="ECO:0000256" key="4">
    <source>
        <dbReference type="ARBA" id="ARBA00022692"/>
    </source>
</evidence>
<dbReference type="InterPro" id="IPR001828">
    <property type="entry name" value="ANF_lig-bd_rcpt"/>
</dbReference>
<evidence type="ECO:0000256" key="11">
    <source>
        <dbReference type="SAM" id="Coils"/>
    </source>
</evidence>
<keyword evidence="10" id="KW-0807">Transducer</keyword>
<dbReference type="Gene3D" id="3.40.50.2300">
    <property type="match status" value="2"/>
</dbReference>
<feature type="region of interest" description="Disordered" evidence="12">
    <location>
        <begin position="1020"/>
        <end position="1059"/>
    </location>
</feature>
<feature type="region of interest" description="Disordered" evidence="12">
    <location>
        <begin position="1285"/>
        <end position="1318"/>
    </location>
</feature>
<comment type="subcellular location">
    <subcellularLocation>
        <location evidence="1">Cell membrane</location>
        <topology evidence="1">Multi-pass membrane protein</topology>
    </subcellularLocation>
</comment>
<dbReference type="Gene3D" id="2.10.50.30">
    <property type="entry name" value="GPCR, family 3, nine cysteines domain"/>
    <property type="match status" value="1"/>
</dbReference>
<feature type="transmembrane region" description="Helical" evidence="13">
    <location>
        <begin position="724"/>
        <end position="746"/>
    </location>
</feature>
<dbReference type="InterPro" id="IPR050726">
    <property type="entry name" value="mGluR"/>
</dbReference>
<evidence type="ECO:0000256" key="8">
    <source>
        <dbReference type="ARBA" id="ARBA00023170"/>
    </source>
</evidence>
<dbReference type="InterPro" id="IPR017978">
    <property type="entry name" value="GPCR_3_C"/>
</dbReference>
<evidence type="ECO:0000256" key="5">
    <source>
        <dbReference type="ARBA" id="ARBA00022989"/>
    </source>
</evidence>
<feature type="compositionally biased region" description="Polar residues" evidence="12">
    <location>
        <begin position="1031"/>
        <end position="1045"/>
    </location>
</feature>
<dbReference type="InterPro" id="IPR000162">
    <property type="entry name" value="GPCR_3_mtglu_rcpt"/>
</dbReference>
<feature type="coiled-coil region" evidence="11">
    <location>
        <begin position="1151"/>
        <end position="1242"/>
    </location>
</feature>
<keyword evidence="3" id="KW-1003">Cell membrane</keyword>
<dbReference type="PRINTS" id="PR00593">
    <property type="entry name" value="MTABOTROPICR"/>
</dbReference>
<keyword evidence="8" id="KW-0675">Receptor</keyword>
<comment type="similarity">
    <text evidence="2">Belongs to the G-protein coupled receptor 3 family.</text>
</comment>
<dbReference type="WBParaSite" id="maker-E.canG7_contigs_4548-snap-gene-0.17-mRNA-1">
    <property type="protein sequence ID" value="maker-E.canG7_contigs_4548-snap-gene-0.17-mRNA-1"/>
    <property type="gene ID" value="EcG7_01460"/>
</dbReference>
<accession>A0A915EWE9</accession>
<feature type="compositionally biased region" description="Polar residues" evidence="12">
    <location>
        <begin position="1585"/>
        <end position="1610"/>
    </location>
</feature>